<dbReference type="AlphaFoldDB" id="A0A239NY29"/>
<dbReference type="Pfam" id="PF01844">
    <property type="entry name" value="HNH"/>
    <property type="match status" value="1"/>
</dbReference>
<reference evidence="2 3" key="1">
    <citation type="submission" date="2017-06" db="EMBL/GenBank/DDBJ databases">
        <authorList>
            <person name="Kim H.J."/>
            <person name="Triplett B.A."/>
        </authorList>
    </citation>
    <scope>NUCLEOTIDE SEQUENCE [LARGE SCALE GENOMIC DNA]</scope>
    <source>
        <strain evidence="2 3">DSM 44715</strain>
    </source>
</reference>
<organism evidence="2 3">
    <name type="scientific">Actinomadura meyerae</name>
    <dbReference type="NCBI Taxonomy" id="240840"/>
    <lineage>
        <taxon>Bacteria</taxon>
        <taxon>Bacillati</taxon>
        <taxon>Actinomycetota</taxon>
        <taxon>Actinomycetes</taxon>
        <taxon>Streptosporangiales</taxon>
        <taxon>Thermomonosporaceae</taxon>
        <taxon>Actinomadura</taxon>
    </lineage>
</organism>
<dbReference type="CDD" id="cd00085">
    <property type="entry name" value="HNHc"/>
    <property type="match status" value="1"/>
</dbReference>
<dbReference type="InterPro" id="IPR003615">
    <property type="entry name" value="HNH_nuc"/>
</dbReference>
<accession>A0A239NY29</accession>
<dbReference type="GO" id="GO:0004519">
    <property type="term" value="F:endonuclease activity"/>
    <property type="evidence" value="ECO:0007669"/>
    <property type="project" value="UniProtKB-KW"/>
</dbReference>
<gene>
    <name evidence="2" type="ORF">SAMN05443665_10541</name>
</gene>
<keyword evidence="3" id="KW-1185">Reference proteome</keyword>
<evidence type="ECO:0000313" key="2">
    <source>
        <dbReference type="EMBL" id="SNT59735.1"/>
    </source>
</evidence>
<feature type="domain" description="HNH nuclease" evidence="1">
    <location>
        <begin position="16"/>
        <end position="65"/>
    </location>
</feature>
<sequence length="282" mass="31600">MGKGSSSQNRPPTPEPVKRQLRQNAGFGCCRCGIPVYQYHHIIEYSVDPHFRVEDMMILCPYCHDAATKGAIPEEEQRRIQANPHNLARGYASGAIKINQSYCAIACGETMFIGSSSVINVDQEPLLKMSVGADGYMEISANLYDEQGNTLAVIDRNEWISGDPAIWDMESDHQRLTIRAKKYKVSLMIDAKGEPVRLHGRFFRHGQTIRLNSSGFSVDGGIIHDSQMQGIAFVGFSIDFDTVQEKVQFVPYLGTGMIVSEWDPIQRLIKAVDAWKKLTEEK</sequence>
<dbReference type="EMBL" id="FZOR01000054">
    <property type="protein sequence ID" value="SNT59735.1"/>
    <property type="molecule type" value="Genomic_DNA"/>
</dbReference>
<keyword evidence="2" id="KW-0255">Endonuclease</keyword>
<dbReference type="GO" id="GO:0003676">
    <property type="term" value="F:nucleic acid binding"/>
    <property type="evidence" value="ECO:0007669"/>
    <property type="project" value="InterPro"/>
</dbReference>
<evidence type="ECO:0000259" key="1">
    <source>
        <dbReference type="SMART" id="SM00507"/>
    </source>
</evidence>
<dbReference type="RefSeq" id="WP_143228244.1">
    <property type="nucleotide sequence ID" value="NZ_FZOR01000054.1"/>
</dbReference>
<dbReference type="InterPro" id="IPR002711">
    <property type="entry name" value="HNH"/>
</dbReference>
<dbReference type="OrthoDB" id="9802640at2"/>
<keyword evidence="2" id="KW-0378">Hydrolase</keyword>
<keyword evidence="2" id="KW-0540">Nuclease</keyword>
<name>A0A239NY29_9ACTN</name>
<proteinExistence type="predicted"/>
<dbReference type="GO" id="GO:0008270">
    <property type="term" value="F:zinc ion binding"/>
    <property type="evidence" value="ECO:0007669"/>
    <property type="project" value="InterPro"/>
</dbReference>
<protein>
    <submittedName>
        <fullName evidence="2">HNH endonuclease</fullName>
    </submittedName>
</protein>
<evidence type="ECO:0000313" key="3">
    <source>
        <dbReference type="Proteomes" id="UP000198318"/>
    </source>
</evidence>
<dbReference type="Proteomes" id="UP000198318">
    <property type="component" value="Unassembled WGS sequence"/>
</dbReference>
<dbReference type="SMART" id="SM00507">
    <property type="entry name" value="HNHc"/>
    <property type="match status" value="1"/>
</dbReference>